<evidence type="ECO:0000313" key="3">
    <source>
        <dbReference type="Proteomes" id="UP000305202"/>
    </source>
</evidence>
<keyword evidence="1" id="KW-0472">Membrane</keyword>
<proteinExistence type="predicted"/>
<dbReference type="EMBL" id="SZPQ01000019">
    <property type="protein sequence ID" value="TKI05535.1"/>
    <property type="molecule type" value="Genomic_DNA"/>
</dbReference>
<dbReference type="PROSITE" id="PS51257">
    <property type="entry name" value="PROKAR_LIPOPROTEIN"/>
    <property type="match status" value="1"/>
</dbReference>
<gene>
    <name evidence="2" type="primary">ybgE</name>
    <name evidence="2" type="ORF">FCN80_13675</name>
</gene>
<comment type="caution">
    <text evidence="2">The sequence shown here is derived from an EMBL/GenBank/DDBJ whole genome shotgun (WGS) entry which is preliminary data.</text>
</comment>
<evidence type="ECO:0000313" key="2">
    <source>
        <dbReference type="EMBL" id="TKI05535.1"/>
    </source>
</evidence>
<keyword evidence="1" id="KW-1133">Transmembrane helix</keyword>
<keyword evidence="3" id="KW-1185">Reference proteome</keyword>
<dbReference type="NCBIfam" id="TIGR02112">
    <property type="entry name" value="cyd_oper_ybgE"/>
    <property type="match status" value="1"/>
</dbReference>
<sequence>MKIVIDRLYQLTDKSPLRALSLILALVLAGCVLWQPARFNVIAGPANGWFAILIVWSVCAGVIHGSGFRPRTAIWRLLFLPSLALLVMAAALIHAFR</sequence>
<dbReference type="Proteomes" id="UP000305202">
    <property type="component" value="Unassembled WGS sequence"/>
</dbReference>
<feature type="transmembrane region" description="Helical" evidence="1">
    <location>
        <begin position="20"/>
        <end position="37"/>
    </location>
</feature>
<feature type="transmembrane region" description="Helical" evidence="1">
    <location>
        <begin position="49"/>
        <end position="65"/>
    </location>
</feature>
<evidence type="ECO:0000256" key="1">
    <source>
        <dbReference type="SAM" id="Phobius"/>
    </source>
</evidence>
<dbReference type="InterPro" id="IPR011846">
    <property type="entry name" value="Cyd_oper_YbgE"/>
</dbReference>
<reference evidence="2 3" key="1">
    <citation type="submission" date="2019-04" db="EMBL/GenBank/DDBJ databases">
        <authorList>
            <person name="Li M."/>
            <person name="Gao C."/>
        </authorList>
    </citation>
    <scope>NUCLEOTIDE SEQUENCE [LARGE SCALE GENOMIC DNA]</scope>
    <source>
        <strain evidence="2 3">BGMRC 2031</strain>
    </source>
</reference>
<organism evidence="2 3">
    <name type="scientific">Martelella alba</name>
    <dbReference type="NCBI Taxonomy" id="2590451"/>
    <lineage>
        <taxon>Bacteria</taxon>
        <taxon>Pseudomonadati</taxon>
        <taxon>Pseudomonadota</taxon>
        <taxon>Alphaproteobacteria</taxon>
        <taxon>Hyphomicrobiales</taxon>
        <taxon>Aurantimonadaceae</taxon>
        <taxon>Martelella</taxon>
    </lineage>
</organism>
<keyword evidence="1" id="KW-0812">Transmembrane</keyword>
<name>A0ABY2SL40_9HYPH</name>
<dbReference type="Pfam" id="PF09600">
    <property type="entry name" value="Cyd_oper_YbgE"/>
    <property type="match status" value="1"/>
</dbReference>
<protein>
    <submittedName>
        <fullName evidence="2">Cyd operon protein YbgE</fullName>
    </submittedName>
</protein>
<accession>A0ABY2SL40</accession>
<feature type="transmembrane region" description="Helical" evidence="1">
    <location>
        <begin position="77"/>
        <end position="96"/>
    </location>
</feature>